<dbReference type="SMART" id="SM00347">
    <property type="entry name" value="HTH_MARR"/>
    <property type="match status" value="1"/>
</dbReference>
<dbReference type="OrthoDB" id="32523at2"/>
<evidence type="ECO:0000259" key="1">
    <source>
        <dbReference type="PROSITE" id="PS50995"/>
    </source>
</evidence>
<dbReference type="SUPFAM" id="SSF46785">
    <property type="entry name" value="Winged helix' DNA-binding domain"/>
    <property type="match status" value="1"/>
</dbReference>
<dbReference type="InterPro" id="IPR000835">
    <property type="entry name" value="HTH_MarR-typ"/>
</dbReference>
<reference evidence="2 3" key="1">
    <citation type="submission" date="2016-12" db="EMBL/GenBank/DDBJ databases">
        <title>Draft genome sequences of seven strains of Pseudomonas fluorescens that produce 4-formylaminooxyvinylglycine.</title>
        <authorList>
            <person name="Okrent R.A."/>
            <person name="Manning V.A."/>
            <person name="Trippe K.M."/>
        </authorList>
    </citation>
    <scope>NUCLEOTIDE SEQUENCE [LARGE SCALE GENOMIC DNA]</scope>
    <source>
        <strain evidence="2 3">P5A</strain>
    </source>
</reference>
<gene>
    <name evidence="2" type="ORF">BFW87_21560</name>
</gene>
<name>A0A1T2YEK2_PSEFL</name>
<dbReference type="RefSeq" id="WP_078741740.1">
    <property type="nucleotide sequence ID" value="NZ_MSDF01000028.1"/>
</dbReference>
<dbReference type="InterPro" id="IPR039422">
    <property type="entry name" value="MarR/SlyA-like"/>
</dbReference>
<dbReference type="InterPro" id="IPR036388">
    <property type="entry name" value="WH-like_DNA-bd_sf"/>
</dbReference>
<evidence type="ECO:0000313" key="3">
    <source>
        <dbReference type="Proteomes" id="UP000190965"/>
    </source>
</evidence>
<dbReference type="EMBL" id="MSDF01000028">
    <property type="protein sequence ID" value="OPA90419.1"/>
    <property type="molecule type" value="Genomic_DNA"/>
</dbReference>
<accession>A0A1T2YEK2</accession>
<dbReference type="AlphaFoldDB" id="A0A1T2YEK2"/>
<dbReference type="InterPro" id="IPR036390">
    <property type="entry name" value="WH_DNA-bd_sf"/>
</dbReference>
<dbReference type="Pfam" id="PF12802">
    <property type="entry name" value="MarR_2"/>
    <property type="match status" value="1"/>
</dbReference>
<dbReference type="PANTHER" id="PTHR33164:SF106">
    <property type="entry name" value="TRANSCRIPTIONAL REGULATORY PROTEIN"/>
    <property type="match status" value="1"/>
</dbReference>
<dbReference type="PRINTS" id="PR00598">
    <property type="entry name" value="HTHMARR"/>
</dbReference>
<comment type="caution">
    <text evidence="2">The sequence shown here is derived from an EMBL/GenBank/DDBJ whole genome shotgun (WGS) entry which is preliminary data.</text>
</comment>
<dbReference type="PROSITE" id="PS50995">
    <property type="entry name" value="HTH_MARR_2"/>
    <property type="match status" value="1"/>
</dbReference>
<feature type="domain" description="HTH marR-type" evidence="1">
    <location>
        <begin position="18"/>
        <end position="150"/>
    </location>
</feature>
<dbReference type="Gene3D" id="1.10.10.10">
    <property type="entry name" value="Winged helix-like DNA-binding domain superfamily/Winged helix DNA-binding domain"/>
    <property type="match status" value="1"/>
</dbReference>
<dbReference type="GO" id="GO:0006950">
    <property type="term" value="P:response to stress"/>
    <property type="evidence" value="ECO:0007669"/>
    <property type="project" value="TreeGrafter"/>
</dbReference>
<proteinExistence type="predicted"/>
<dbReference type="PANTHER" id="PTHR33164">
    <property type="entry name" value="TRANSCRIPTIONAL REGULATOR, MARR FAMILY"/>
    <property type="match status" value="1"/>
</dbReference>
<evidence type="ECO:0000313" key="2">
    <source>
        <dbReference type="EMBL" id="OPA90419.1"/>
    </source>
</evidence>
<sequence length="169" mass="18209">MKSPASTPDDPRRLNIANDRVGQQLQQIAILTRKAASTLGTALGINQTDVAALEHLITDGPLPPTELAARLSVTTAGITQVIDRLERAGHAVRERQVNDKRRVLVRPMPAAVAQTYRHITPMLNGLSAVLSALDSTDRGVIEAFLGQVIEVYRTTLPGSIHPPLENTDA</sequence>
<protein>
    <submittedName>
        <fullName evidence="2">MarR family transcriptional regulator</fullName>
    </submittedName>
</protein>
<organism evidence="2 3">
    <name type="scientific">Pseudomonas fluorescens</name>
    <dbReference type="NCBI Taxonomy" id="294"/>
    <lineage>
        <taxon>Bacteria</taxon>
        <taxon>Pseudomonadati</taxon>
        <taxon>Pseudomonadota</taxon>
        <taxon>Gammaproteobacteria</taxon>
        <taxon>Pseudomonadales</taxon>
        <taxon>Pseudomonadaceae</taxon>
        <taxon>Pseudomonas</taxon>
    </lineage>
</organism>
<dbReference type="Proteomes" id="UP000190965">
    <property type="component" value="Unassembled WGS sequence"/>
</dbReference>
<dbReference type="GO" id="GO:0003700">
    <property type="term" value="F:DNA-binding transcription factor activity"/>
    <property type="evidence" value="ECO:0007669"/>
    <property type="project" value="InterPro"/>
</dbReference>